<organism evidence="4 5">
    <name type="scientific">Pigmentiphaga litoralis</name>
    <dbReference type="NCBI Taxonomy" id="516702"/>
    <lineage>
        <taxon>Bacteria</taxon>
        <taxon>Pseudomonadati</taxon>
        <taxon>Pseudomonadota</taxon>
        <taxon>Betaproteobacteria</taxon>
        <taxon>Burkholderiales</taxon>
        <taxon>Alcaligenaceae</taxon>
        <taxon>Pigmentiphaga</taxon>
    </lineage>
</organism>
<comment type="caution">
    <text evidence="4">The sequence shown here is derived from an EMBL/GenBank/DDBJ whole genome shotgun (WGS) entry which is preliminary data.</text>
</comment>
<dbReference type="EMBL" id="JACBYR010000001">
    <property type="protein sequence ID" value="NYE84118.1"/>
    <property type="molecule type" value="Genomic_DNA"/>
</dbReference>
<protein>
    <submittedName>
        <fullName evidence="4">Flavin-dependent dehydrogenase</fullName>
    </submittedName>
</protein>
<evidence type="ECO:0000259" key="3">
    <source>
        <dbReference type="Pfam" id="PF00890"/>
    </source>
</evidence>
<dbReference type="Gene3D" id="3.50.50.60">
    <property type="entry name" value="FAD/NAD(P)-binding domain"/>
    <property type="match status" value="1"/>
</dbReference>
<dbReference type="InterPro" id="IPR036188">
    <property type="entry name" value="FAD/NAD-bd_sf"/>
</dbReference>
<dbReference type="Proteomes" id="UP000542125">
    <property type="component" value="Unassembled WGS sequence"/>
</dbReference>
<sequence>MPSDPRVLDLDVIVIGAGLADLSCAVRLTDRGLRVGIDRLAERAGRTVFGSGLDSRVRANDRP</sequence>
<keyword evidence="5" id="KW-1185">Reference proteome</keyword>
<dbReference type="GO" id="GO:0016491">
    <property type="term" value="F:oxidoreductase activity"/>
    <property type="evidence" value="ECO:0007669"/>
    <property type="project" value="UniProtKB-KW"/>
</dbReference>
<dbReference type="SUPFAM" id="SSF51905">
    <property type="entry name" value="FAD/NAD(P)-binding domain"/>
    <property type="match status" value="1"/>
</dbReference>
<evidence type="ECO:0000256" key="2">
    <source>
        <dbReference type="ARBA" id="ARBA00023002"/>
    </source>
</evidence>
<gene>
    <name evidence="4" type="ORF">FHW18_003389</name>
</gene>
<dbReference type="RefSeq" id="WP_373563301.1">
    <property type="nucleotide sequence ID" value="NZ_JACBYR010000001.1"/>
</dbReference>
<keyword evidence="1" id="KW-0285">Flavoprotein</keyword>
<evidence type="ECO:0000313" key="4">
    <source>
        <dbReference type="EMBL" id="NYE84118.1"/>
    </source>
</evidence>
<dbReference type="InterPro" id="IPR003953">
    <property type="entry name" value="FAD-dep_OxRdtase_2_FAD-bd"/>
</dbReference>
<accession>A0A7Y9LP75</accession>
<name>A0A7Y9LP75_9BURK</name>
<evidence type="ECO:0000313" key="5">
    <source>
        <dbReference type="Proteomes" id="UP000542125"/>
    </source>
</evidence>
<dbReference type="Pfam" id="PF00890">
    <property type="entry name" value="FAD_binding_2"/>
    <property type="match status" value="1"/>
</dbReference>
<feature type="domain" description="FAD-dependent oxidoreductase 2 FAD-binding" evidence="3">
    <location>
        <begin position="11"/>
        <end position="52"/>
    </location>
</feature>
<dbReference type="AlphaFoldDB" id="A0A7Y9LP75"/>
<proteinExistence type="predicted"/>
<evidence type="ECO:0000256" key="1">
    <source>
        <dbReference type="ARBA" id="ARBA00022630"/>
    </source>
</evidence>
<keyword evidence="2" id="KW-0560">Oxidoreductase</keyword>
<reference evidence="4 5" key="1">
    <citation type="submission" date="2020-07" db="EMBL/GenBank/DDBJ databases">
        <title>Genomic Encyclopedia of Type Strains, Phase IV (KMG-V): Genome sequencing to study the core and pangenomes of soil and plant-associated prokaryotes.</title>
        <authorList>
            <person name="Whitman W."/>
        </authorList>
    </citation>
    <scope>NUCLEOTIDE SEQUENCE [LARGE SCALE GENOMIC DNA]</scope>
    <source>
        <strain evidence="4 5">SAS40</strain>
    </source>
</reference>